<name>A0ABT3DVK9_9XANT</name>
<dbReference type="RefSeq" id="WP_148827326.1">
    <property type="nucleotide sequence ID" value="NZ_CP099530.1"/>
</dbReference>
<dbReference type="PANTHER" id="PTHR43685:SF2">
    <property type="entry name" value="GLYCOSYLTRANSFERASE 2-LIKE DOMAIN-CONTAINING PROTEIN"/>
    <property type="match status" value="1"/>
</dbReference>
<dbReference type="Pfam" id="PF00535">
    <property type="entry name" value="Glycos_transf_2"/>
    <property type="match status" value="1"/>
</dbReference>
<accession>A0ABT3DVK9</accession>
<gene>
    <name evidence="2" type="ORF">NB700_002105</name>
</gene>
<dbReference type="Gene3D" id="3.90.550.10">
    <property type="entry name" value="Spore Coat Polysaccharide Biosynthesis Protein SpsA, Chain A"/>
    <property type="match status" value="1"/>
</dbReference>
<sequence length="682" mass="75349">MRVFVFDGSCSTLDEEDALLLQARLASEPYESLLVIIGEDRGQLRWHNRVSLDVDADAEPGSAPGRFPTLASSNDDLSFYRSTSVMRGLRALDLHMRATYIEFPIFCGIAFSTLQARLLNWGFAGATIAVRLNRCSALESIRRAQPLCLADLRLMDLERKTLRDCDLAICLNSAISSDFCSALGLEADALQERLACALVQAPFALGVAGDVAVDDFVCVSDEPQSLRIVMRAFVGLCRQNPQWRGGLRLDMTVAGADLALVPKDLRGRLRQLPSDWGKSANSMTVAIFANRWAPAAMQVIEIASNGVRCVVNAANPALREESGWRLGHNILAYNGEVTQLLDALAQSLTWRPSLAPPAFPVWSLPDCGDSRKEIALEAPRVAVVITHFNLGEYICSTLASVWSSSYPNLDVLVVDDASTEEASRSTLRRLEQEQSGRLRVVWLPYNIGLSAARNVGMLAASGDYVLALDADDIISPTFIEVAVGALQRNPEFDFVIPKAAYFTSVSREQSFHSLEMKYVIPLLGEGFWSGRYMNSFSTATCLARREVVVGLRYREDLRAYEDWEFYRRALSEGRRFIVTPDVHFLYRQRQGSMIHSADMRRRHACLVMEMVPINGAGGGLASLQPIIAPEQIPGSAFSGLLLSELEQSLSQLNVLRRLPGFSLLIRVLYHLARRVAGHSGRS</sequence>
<reference evidence="2 3" key="1">
    <citation type="submission" date="2022-06" db="EMBL/GenBank/DDBJ databases">
        <title>Dynamics of rice microbiomes reveals core vertical transmitted seed endophytes.</title>
        <authorList>
            <person name="Liao K."/>
            <person name="Zhang X."/>
        </authorList>
    </citation>
    <scope>NUCLEOTIDE SEQUENCE [LARGE SCALE GENOMIC DNA]</scope>
    <source>
        <strain evidence="2 3">YT10-10-1</strain>
    </source>
</reference>
<evidence type="ECO:0000259" key="1">
    <source>
        <dbReference type="Pfam" id="PF00535"/>
    </source>
</evidence>
<comment type="caution">
    <text evidence="2">The sequence shown here is derived from an EMBL/GenBank/DDBJ whole genome shotgun (WGS) entry which is preliminary data.</text>
</comment>
<proteinExistence type="predicted"/>
<dbReference type="Proteomes" id="UP001320843">
    <property type="component" value="Unassembled WGS sequence"/>
</dbReference>
<dbReference type="InterPro" id="IPR029044">
    <property type="entry name" value="Nucleotide-diphossugar_trans"/>
</dbReference>
<feature type="domain" description="Glycosyltransferase 2-like" evidence="1">
    <location>
        <begin position="383"/>
        <end position="518"/>
    </location>
</feature>
<dbReference type="SUPFAM" id="SSF53448">
    <property type="entry name" value="Nucleotide-diphospho-sugar transferases"/>
    <property type="match status" value="1"/>
</dbReference>
<dbReference type="CDD" id="cd00761">
    <property type="entry name" value="Glyco_tranf_GTA_type"/>
    <property type="match status" value="1"/>
</dbReference>
<organism evidence="2 3">
    <name type="scientific">Xanthomonas sacchari</name>
    <dbReference type="NCBI Taxonomy" id="56458"/>
    <lineage>
        <taxon>Bacteria</taxon>
        <taxon>Pseudomonadati</taxon>
        <taxon>Pseudomonadota</taxon>
        <taxon>Gammaproteobacteria</taxon>
        <taxon>Lysobacterales</taxon>
        <taxon>Lysobacteraceae</taxon>
        <taxon>Xanthomonas</taxon>
    </lineage>
</organism>
<protein>
    <recommendedName>
        <fullName evidence="1">Glycosyltransferase 2-like domain-containing protein</fullName>
    </recommendedName>
</protein>
<keyword evidence="3" id="KW-1185">Reference proteome</keyword>
<dbReference type="EMBL" id="JANFWR010000012">
    <property type="protein sequence ID" value="MCW0399549.1"/>
    <property type="molecule type" value="Genomic_DNA"/>
</dbReference>
<evidence type="ECO:0000313" key="2">
    <source>
        <dbReference type="EMBL" id="MCW0399549.1"/>
    </source>
</evidence>
<evidence type="ECO:0000313" key="3">
    <source>
        <dbReference type="Proteomes" id="UP001320843"/>
    </source>
</evidence>
<dbReference type="InterPro" id="IPR001173">
    <property type="entry name" value="Glyco_trans_2-like"/>
</dbReference>
<dbReference type="InterPro" id="IPR050834">
    <property type="entry name" value="Glycosyltransf_2"/>
</dbReference>
<dbReference type="PANTHER" id="PTHR43685">
    <property type="entry name" value="GLYCOSYLTRANSFERASE"/>
    <property type="match status" value="1"/>
</dbReference>